<keyword evidence="5" id="KW-1185">Reference proteome</keyword>
<dbReference type="OrthoDB" id="1523851at2"/>
<feature type="repeat" description="TPR" evidence="3">
    <location>
        <begin position="60"/>
        <end position="93"/>
    </location>
</feature>
<dbReference type="Gene3D" id="1.25.40.10">
    <property type="entry name" value="Tetratricopeptide repeat domain"/>
    <property type="match status" value="2"/>
</dbReference>
<dbReference type="Pfam" id="PF13181">
    <property type="entry name" value="TPR_8"/>
    <property type="match status" value="1"/>
</dbReference>
<proteinExistence type="predicted"/>
<dbReference type="InterPro" id="IPR051012">
    <property type="entry name" value="CellSynth/LPSAsmb/PSIAsmb"/>
</dbReference>
<accession>A0A2U0U7T6</accession>
<keyword evidence="2 3" id="KW-0802">TPR repeat</keyword>
<dbReference type="InterPro" id="IPR011990">
    <property type="entry name" value="TPR-like_helical_dom_sf"/>
</dbReference>
<sequence>MNFLRKLFGNDNMTAEEAERERQAKEFDVLKYDGVAALHQNALPYAVKCLTHALEIKDDAETRDYLAQALIRSNNMEAAYEQLSRLASLEPDNVRIWLRMADVAYMMENYDAMTDACEKAIGIDSENAIANYSYARAYIGKDRCADAIGYLTKAISVSEDNPFWEACLLRGQTYLKMGNIEQASKDADNMLQQLGDNEDALLLKARCVTAEDDKTAAMSYYGRVIDANPFCAEAYEKRATLREMTGDNTGAQADRDALAELVAHNRPDENKQE</sequence>
<evidence type="ECO:0000256" key="1">
    <source>
        <dbReference type="ARBA" id="ARBA00022737"/>
    </source>
</evidence>
<dbReference type="Proteomes" id="UP000245870">
    <property type="component" value="Unassembled WGS sequence"/>
</dbReference>
<dbReference type="InterPro" id="IPR019734">
    <property type="entry name" value="TPR_rpt"/>
</dbReference>
<evidence type="ECO:0000313" key="4">
    <source>
        <dbReference type="EMBL" id="PVX53684.1"/>
    </source>
</evidence>
<evidence type="ECO:0000313" key="5">
    <source>
        <dbReference type="Proteomes" id="UP000245870"/>
    </source>
</evidence>
<dbReference type="EMBL" id="QENY01000009">
    <property type="protein sequence ID" value="PVX53684.1"/>
    <property type="molecule type" value="Genomic_DNA"/>
</dbReference>
<protein>
    <submittedName>
        <fullName evidence="4">Tfp pilus assembly protein PilF</fullName>
    </submittedName>
</protein>
<evidence type="ECO:0000256" key="3">
    <source>
        <dbReference type="PROSITE-ProRule" id="PRU00339"/>
    </source>
</evidence>
<dbReference type="PANTHER" id="PTHR45586">
    <property type="entry name" value="TPR REPEAT-CONTAINING PROTEIN PA4667"/>
    <property type="match status" value="1"/>
</dbReference>
<dbReference type="Pfam" id="PF13428">
    <property type="entry name" value="TPR_14"/>
    <property type="match status" value="1"/>
</dbReference>
<dbReference type="SUPFAM" id="SSF48452">
    <property type="entry name" value="TPR-like"/>
    <property type="match status" value="2"/>
</dbReference>
<dbReference type="AlphaFoldDB" id="A0A2U0U7T6"/>
<dbReference type="SMART" id="SM00028">
    <property type="entry name" value="TPR"/>
    <property type="match status" value="5"/>
</dbReference>
<evidence type="ECO:0000256" key="2">
    <source>
        <dbReference type="ARBA" id="ARBA00022803"/>
    </source>
</evidence>
<dbReference type="RefSeq" id="WP_116616441.1">
    <property type="nucleotide sequence ID" value="NZ_CALDWB010000021.1"/>
</dbReference>
<name>A0A2U0U7T6_9BACT</name>
<dbReference type="PROSITE" id="PS50005">
    <property type="entry name" value="TPR"/>
    <property type="match status" value="1"/>
</dbReference>
<dbReference type="PANTHER" id="PTHR45586:SF1">
    <property type="entry name" value="LIPOPOLYSACCHARIDE ASSEMBLY PROTEIN B"/>
    <property type="match status" value="1"/>
</dbReference>
<gene>
    <name evidence="4" type="ORF">C7379_10923</name>
</gene>
<organism evidence="4 5">
    <name type="scientific">Hallella colorans</name>
    <dbReference type="NCBI Taxonomy" id="1703337"/>
    <lineage>
        <taxon>Bacteria</taxon>
        <taxon>Pseudomonadati</taxon>
        <taxon>Bacteroidota</taxon>
        <taxon>Bacteroidia</taxon>
        <taxon>Bacteroidales</taxon>
        <taxon>Prevotellaceae</taxon>
        <taxon>Hallella</taxon>
    </lineage>
</organism>
<comment type="caution">
    <text evidence="4">The sequence shown here is derived from an EMBL/GenBank/DDBJ whole genome shotgun (WGS) entry which is preliminary data.</text>
</comment>
<keyword evidence="1" id="KW-0677">Repeat</keyword>
<reference evidence="4 5" key="1">
    <citation type="submission" date="2018-05" db="EMBL/GenBank/DDBJ databases">
        <title>Genomic Encyclopedia of Type Strains, Phase IV (KMG-IV): sequencing the most valuable type-strain genomes for metagenomic binning, comparative biology and taxonomic classification.</title>
        <authorList>
            <person name="Goeker M."/>
        </authorList>
    </citation>
    <scope>NUCLEOTIDE SEQUENCE [LARGE SCALE GENOMIC DNA]</scope>
    <source>
        <strain evidence="4 5">DSM 100333</strain>
    </source>
</reference>